<dbReference type="InterPro" id="IPR011006">
    <property type="entry name" value="CheY-like_superfamily"/>
</dbReference>
<keyword evidence="1 3" id="KW-0597">Phosphoprotein</keyword>
<dbReference type="GO" id="GO:0000160">
    <property type="term" value="P:phosphorelay signal transduction system"/>
    <property type="evidence" value="ECO:0007669"/>
    <property type="project" value="InterPro"/>
</dbReference>
<protein>
    <submittedName>
        <fullName evidence="6">Two-component system, NarL family, invasion response regulator UvrY</fullName>
    </submittedName>
</protein>
<dbReference type="InterPro" id="IPR058245">
    <property type="entry name" value="NreC/VraR/RcsB-like_REC"/>
</dbReference>
<evidence type="ECO:0000256" key="3">
    <source>
        <dbReference type="PROSITE-ProRule" id="PRU00169"/>
    </source>
</evidence>
<dbReference type="OrthoDB" id="9816469at2"/>
<organism evidence="6 7">
    <name type="scientific">Polynucleobacter victoriensis</name>
    <dbReference type="NCBI Taxonomy" id="2049319"/>
    <lineage>
        <taxon>Bacteria</taxon>
        <taxon>Pseudomonadati</taxon>
        <taxon>Pseudomonadota</taxon>
        <taxon>Betaproteobacteria</taxon>
        <taxon>Burkholderiales</taxon>
        <taxon>Burkholderiaceae</taxon>
        <taxon>Polynucleobacter</taxon>
    </lineage>
</organism>
<dbReference type="PROSITE" id="PS50110">
    <property type="entry name" value="RESPONSE_REGULATORY"/>
    <property type="match status" value="1"/>
</dbReference>
<dbReference type="InterPro" id="IPR000792">
    <property type="entry name" value="Tscrpt_reg_LuxR_C"/>
</dbReference>
<dbReference type="Gene3D" id="3.40.50.2300">
    <property type="match status" value="1"/>
</dbReference>
<feature type="modified residue" description="4-aspartylphosphate" evidence="3">
    <location>
        <position position="56"/>
    </location>
</feature>
<dbReference type="PROSITE" id="PS50043">
    <property type="entry name" value="HTH_LUXR_2"/>
    <property type="match status" value="1"/>
</dbReference>
<feature type="domain" description="Response regulatory" evidence="5">
    <location>
        <begin position="3"/>
        <end position="121"/>
    </location>
</feature>
<dbReference type="AlphaFoldDB" id="A0A212TAZ7"/>
<keyword evidence="7" id="KW-1185">Reference proteome</keyword>
<sequence length="212" mass="23364">MIKIVLADDHALVRMGFKMLLENETDIEVIAEADSGEAACELILNQRLEFDVLVIDLTMGGISGIEATRRIISHKPDTKILGLSAHEDPSYIRHMMHAGASAYLSKRSAPDSLITAIRAINAGQLFIDPHLKDLIAERQENLDPNPIDVLSEKEFEVFIHLAKGASANDVAEILNVSPRTTGTHLYNIKQKLNASTQSDLTLIALRHDLIKP</sequence>
<gene>
    <name evidence="6" type="ORF">SAMN06295916_0791</name>
</gene>
<dbReference type="Pfam" id="PF00196">
    <property type="entry name" value="GerE"/>
    <property type="match status" value="1"/>
</dbReference>
<dbReference type="SUPFAM" id="SSF46894">
    <property type="entry name" value="C-terminal effector domain of the bipartite response regulators"/>
    <property type="match status" value="1"/>
</dbReference>
<dbReference type="SMART" id="SM00421">
    <property type="entry name" value="HTH_LUXR"/>
    <property type="match status" value="1"/>
</dbReference>
<dbReference type="CDD" id="cd06170">
    <property type="entry name" value="LuxR_C_like"/>
    <property type="match status" value="1"/>
</dbReference>
<dbReference type="Pfam" id="PF00072">
    <property type="entry name" value="Response_reg"/>
    <property type="match status" value="1"/>
</dbReference>
<dbReference type="InterPro" id="IPR016032">
    <property type="entry name" value="Sig_transdc_resp-reg_C-effctor"/>
</dbReference>
<dbReference type="SUPFAM" id="SSF52172">
    <property type="entry name" value="CheY-like"/>
    <property type="match status" value="1"/>
</dbReference>
<keyword evidence="2" id="KW-0238">DNA-binding</keyword>
<evidence type="ECO:0000313" key="6">
    <source>
        <dbReference type="EMBL" id="SNC63001.1"/>
    </source>
</evidence>
<dbReference type="InterPro" id="IPR039420">
    <property type="entry name" value="WalR-like"/>
</dbReference>
<dbReference type="GO" id="GO:0006355">
    <property type="term" value="P:regulation of DNA-templated transcription"/>
    <property type="evidence" value="ECO:0007669"/>
    <property type="project" value="InterPro"/>
</dbReference>
<dbReference type="EMBL" id="FYEX01000001">
    <property type="protein sequence ID" value="SNC63001.1"/>
    <property type="molecule type" value="Genomic_DNA"/>
</dbReference>
<dbReference type="RefSeq" id="WP_088812661.1">
    <property type="nucleotide sequence ID" value="NZ_FYEX01000001.1"/>
</dbReference>
<dbReference type="GO" id="GO:0003677">
    <property type="term" value="F:DNA binding"/>
    <property type="evidence" value="ECO:0007669"/>
    <property type="project" value="UniProtKB-KW"/>
</dbReference>
<evidence type="ECO:0000256" key="2">
    <source>
        <dbReference type="ARBA" id="ARBA00023125"/>
    </source>
</evidence>
<dbReference type="CDD" id="cd17535">
    <property type="entry name" value="REC_NarL-like"/>
    <property type="match status" value="1"/>
</dbReference>
<proteinExistence type="predicted"/>
<dbReference type="Proteomes" id="UP000197215">
    <property type="component" value="Unassembled WGS sequence"/>
</dbReference>
<dbReference type="PANTHER" id="PTHR43214:SF43">
    <property type="entry name" value="TWO-COMPONENT RESPONSE REGULATOR"/>
    <property type="match status" value="1"/>
</dbReference>
<name>A0A212TAZ7_9BURK</name>
<dbReference type="InterPro" id="IPR001789">
    <property type="entry name" value="Sig_transdc_resp-reg_receiver"/>
</dbReference>
<evidence type="ECO:0000259" key="4">
    <source>
        <dbReference type="PROSITE" id="PS50043"/>
    </source>
</evidence>
<evidence type="ECO:0000256" key="1">
    <source>
        <dbReference type="ARBA" id="ARBA00022553"/>
    </source>
</evidence>
<accession>A0A212TAZ7</accession>
<reference evidence="6 7" key="1">
    <citation type="submission" date="2017-06" db="EMBL/GenBank/DDBJ databases">
        <authorList>
            <person name="Kim H.J."/>
            <person name="Triplett B.A."/>
        </authorList>
    </citation>
    <scope>NUCLEOTIDE SEQUENCE [LARGE SCALE GENOMIC DNA]</scope>
    <source>
        <strain evidence="6 7">MWH-VicM1</strain>
    </source>
</reference>
<dbReference type="SMART" id="SM00448">
    <property type="entry name" value="REC"/>
    <property type="match status" value="1"/>
</dbReference>
<dbReference type="PRINTS" id="PR00038">
    <property type="entry name" value="HTHLUXR"/>
</dbReference>
<dbReference type="PANTHER" id="PTHR43214">
    <property type="entry name" value="TWO-COMPONENT RESPONSE REGULATOR"/>
    <property type="match status" value="1"/>
</dbReference>
<evidence type="ECO:0000259" key="5">
    <source>
        <dbReference type="PROSITE" id="PS50110"/>
    </source>
</evidence>
<evidence type="ECO:0000313" key="7">
    <source>
        <dbReference type="Proteomes" id="UP000197215"/>
    </source>
</evidence>
<feature type="domain" description="HTH luxR-type" evidence="4">
    <location>
        <begin position="143"/>
        <end position="208"/>
    </location>
</feature>